<dbReference type="PROSITE" id="PS50885">
    <property type="entry name" value="HAMP"/>
    <property type="match status" value="1"/>
</dbReference>
<dbReference type="InterPro" id="IPR036890">
    <property type="entry name" value="HATPase_C_sf"/>
</dbReference>
<dbReference type="EMBL" id="JACRSZ010000008">
    <property type="protein sequence ID" value="MBC8573255.1"/>
    <property type="molecule type" value="Genomic_DNA"/>
</dbReference>
<organism evidence="6 7">
    <name type="scientific">Jingyaoa shaoxingensis</name>
    <dbReference type="NCBI Taxonomy" id="2763671"/>
    <lineage>
        <taxon>Bacteria</taxon>
        <taxon>Bacillati</taxon>
        <taxon>Bacillota</taxon>
        <taxon>Clostridia</taxon>
        <taxon>Lachnospirales</taxon>
        <taxon>Lachnospiraceae</taxon>
        <taxon>Jingyaoa</taxon>
    </lineage>
</organism>
<dbReference type="InterPro" id="IPR050640">
    <property type="entry name" value="Bact_2-comp_sensor_kinase"/>
</dbReference>
<dbReference type="PANTHER" id="PTHR34220">
    <property type="entry name" value="SENSOR HISTIDINE KINASE YPDA"/>
    <property type="match status" value="1"/>
</dbReference>
<evidence type="ECO:0000256" key="3">
    <source>
        <dbReference type="ARBA" id="ARBA00022679"/>
    </source>
</evidence>
<feature type="transmembrane region" description="Helical" evidence="4">
    <location>
        <begin position="270"/>
        <end position="292"/>
    </location>
</feature>
<proteinExistence type="predicted"/>
<keyword evidence="3" id="KW-0808">Transferase</keyword>
<keyword evidence="2" id="KW-0597">Phosphoprotein</keyword>
<keyword evidence="7" id="KW-1185">Reference proteome</keyword>
<evidence type="ECO:0000256" key="2">
    <source>
        <dbReference type="ARBA" id="ARBA00022553"/>
    </source>
</evidence>
<evidence type="ECO:0000256" key="4">
    <source>
        <dbReference type="SAM" id="Phobius"/>
    </source>
</evidence>
<keyword evidence="4" id="KW-0472">Membrane</keyword>
<dbReference type="CDD" id="cd06225">
    <property type="entry name" value="HAMP"/>
    <property type="match status" value="1"/>
</dbReference>
<comment type="subcellular location">
    <subcellularLocation>
        <location evidence="1">Membrane</location>
    </subcellularLocation>
</comment>
<dbReference type="SUPFAM" id="SSF158472">
    <property type="entry name" value="HAMP domain-like"/>
    <property type="match status" value="1"/>
</dbReference>
<feature type="domain" description="HAMP" evidence="5">
    <location>
        <begin position="293"/>
        <end position="345"/>
    </location>
</feature>
<dbReference type="PROSITE" id="PS51257">
    <property type="entry name" value="PROKAR_LIPOPROTEIN"/>
    <property type="match status" value="1"/>
</dbReference>
<evidence type="ECO:0000313" key="7">
    <source>
        <dbReference type="Proteomes" id="UP000657421"/>
    </source>
</evidence>
<evidence type="ECO:0000256" key="1">
    <source>
        <dbReference type="ARBA" id="ARBA00004370"/>
    </source>
</evidence>
<gene>
    <name evidence="6" type="ORF">H8716_09185</name>
</gene>
<keyword evidence="6" id="KW-0418">Kinase</keyword>
<reference evidence="6 7" key="1">
    <citation type="submission" date="2020-08" db="EMBL/GenBank/DDBJ databases">
        <title>Genome public.</title>
        <authorList>
            <person name="Liu C."/>
            <person name="Sun Q."/>
        </authorList>
    </citation>
    <scope>NUCLEOTIDE SEQUENCE [LARGE SCALE GENOMIC DNA]</scope>
    <source>
        <strain evidence="6 7">NSJ-46</strain>
    </source>
</reference>
<comment type="caution">
    <text evidence="6">The sequence shown here is derived from an EMBL/GenBank/DDBJ whole genome shotgun (WGS) entry which is preliminary data.</text>
</comment>
<dbReference type="InterPro" id="IPR003660">
    <property type="entry name" value="HAMP_dom"/>
</dbReference>
<dbReference type="Proteomes" id="UP000657421">
    <property type="component" value="Unassembled WGS sequence"/>
</dbReference>
<feature type="transmembrane region" description="Helical" evidence="4">
    <location>
        <begin position="7"/>
        <end position="34"/>
    </location>
</feature>
<name>A0ABR7NA31_9FIRM</name>
<dbReference type="SUPFAM" id="SSF55874">
    <property type="entry name" value="ATPase domain of HSP90 chaperone/DNA topoisomerase II/histidine kinase"/>
    <property type="match status" value="1"/>
</dbReference>
<protein>
    <submittedName>
        <fullName evidence="6">Histidine kinase</fullName>
    </submittedName>
</protein>
<evidence type="ECO:0000259" key="5">
    <source>
        <dbReference type="PROSITE" id="PS50885"/>
    </source>
</evidence>
<keyword evidence="4" id="KW-0812">Transmembrane</keyword>
<dbReference type="Pfam" id="PF06580">
    <property type="entry name" value="His_kinase"/>
    <property type="match status" value="1"/>
</dbReference>
<evidence type="ECO:0000313" key="6">
    <source>
        <dbReference type="EMBL" id="MBC8573255.1"/>
    </source>
</evidence>
<dbReference type="GO" id="GO:0016301">
    <property type="term" value="F:kinase activity"/>
    <property type="evidence" value="ECO:0007669"/>
    <property type="project" value="UniProtKB-KW"/>
</dbReference>
<keyword evidence="4" id="KW-1133">Transmembrane helix</keyword>
<dbReference type="RefSeq" id="WP_249308349.1">
    <property type="nucleotide sequence ID" value="NZ_JACRSZ010000008.1"/>
</dbReference>
<dbReference type="Gene3D" id="3.30.565.10">
    <property type="entry name" value="Histidine kinase-like ATPase, C-terminal domain"/>
    <property type="match status" value="1"/>
</dbReference>
<dbReference type="Gene3D" id="6.10.340.10">
    <property type="match status" value="1"/>
</dbReference>
<sequence length="565" mass="65632">MKAKVNLSWITFIVIAQCVILLISSCIIGITSFYSKRDSISEMLKANTNQVAELLGKDLNSIYTIADNSYLNISVQQALQRDNAQESSVYEKYCTHQLLESLSTSHPAISDMIIYPLIGEPYHIQNDIVGIQNCYELREKKWFKQISKLESGFTLLPEENGLIIKGIEKPYSVFGRTIYASSSRKIIGYQFLVVNTKWIETISQNEKAVMQYYVCDNKNIPLLLREQEKKKFQLSEREGYFTEESLINNNLKVVGHYARSYLLEESCKSIIIVLICMSPVMLLSLFCSSIWIKWIKRPTLELTGVMKQIEQGDFCIQLPHSQVEEINALSVQFSRMLTELSIEKEQNRKLEMRFLLSQLNPHFLYNTLNSIYWMILDEERAIEACEMVDALSNLLRYGLYEIDAPSTVGQELEHVEQYLLLQSKRYEDRFCYFADVPKELQSLEIPKLTFQPIVENAIKHSVEFHMETVEIKLTAKKENGIISFCFSNNYAELKPIELENLKRKFTEDYRPNETEVKSLGIGLYNVYRRLKLMYGSNAELQVHYENHMFMLVINIKTEAKGRKET</sequence>
<accession>A0ABR7NA31</accession>
<dbReference type="InterPro" id="IPR010559">
    <property type="entry name" value="Sig_transdc_His_kin_internal"/>
</dbReference>
<dbReference type="PANTHER" id="PTHR34220:SF7">
    <property type="entry name" value="SENSOR HISTIDINE KINASE YPDA"/>
    <property type="match status" value="1"/>
</dbReference>